<organism evidence="2 3">
    <name type="scientific">Prorocentrum cordatum</name>
    <dbReference type="NCBI Taxonomy" id="2364126"/>
    <lineage>
        <taxon>Eukaryota</taxon>
        <taxon>Sar</taxon>
        <taxon>Alveolata</taxon>
        <taxon>Dinophyceae</taxon>
        <taxon>Prorocentrales</taxon>
        <taxon>Prorocentraceae</taxon>
        <taxon>Prorocentrum</taxon>
    </lineage>
</organism>
<reference evidence="2" key="1">
    <citation type="submission" date="2023-10" db="EMBL/GenBank/DDBJ databases">
        <authorList>
            <person name="Chen Y."/>
            <person name="Shah S."/>
            <person name="Dougan E. K."/>
            <person name="Thang M."/>
            <person name="Chan C."/>
        </authorList>
    </citation>
    <scope>NUCLEOTIDE SEQUENCE [LARGE SCALE GENOMIC DNA]</scope>
</reference>
<accession>A0ABN9VVA4</accession>
<comment type="caution">
    <text evidence="2">The sequence shown here is derived from an EMBL/GenBank/DDBJ whole genome shotgun (WGS) entry which is preliminary data.</text>
</comment>
<evidence type="ECO:0000313" key="2">
    <source>
        <dbReference type="EMBL" id="CAK0877500.1"/>
    </source>
</evidence>
<dbReference type="Proteomes" id="UP001189429">
    <property type="component" value="Unassembled WGS sequence"/>
</dbReference>
<name>A0ABN9VVA4_9DINO</name>
<protein>
    <recommendedName>
        <fullName evidence="4">Beta-galactosidase</fullName>
    </recommendedName>
</protein>
<evidence type="ECO:0008006" key="4">
    <source>
        <dbReference type="Google" id="ProtNLM"/>
    </source>
</evidence>
<keyword evidence="3" id="KW-1185">Reference proteome</keyword>
<dbReference type="EMBL" id="CAUYUJ010017745">
    <property type="protein sequence ID" value="CAK0877500.1"/>
    <property type="molecule type" value="Genomic_DNA"/>
</dbReference>
<keyword evidence="1" id="KW-0732">Signal</keyword>
<feature type="chain" id="PRO_5045548091" description="Beta-galactosidase" evidence="1">
    <location>
        <begin position="24"/>
        <end position="108"/>
    </location>
</feature>
<sequence>MYSSISGQAHCFLLLLELTGGAAESLRADSPQSHVPRVRGDAAWLPVWEKDGEHFGYSPCGGTCPTSEQSGGARCSGRRRTARSAELSAPAALYRVRWHPLEEEARFV</sequence>
<feature type="signal peptide" evidence="1">
    <location>
        <begin position="1"/>
        <end position="23"/>
    </location>
</feature>
<evidence type="ECO:0000256" key="1">
    <source>
        <dbReference type="SAM" id="SignalP"/>
    </source>
</evidence>
<evidence type="ECO:0000313" key="3">
    <source>
        <dbReference type="Proteomes" id="UP001189429"/>
    </source>
</evidence>
<proteinExistence type="predicted"/>
<gene>
    <name evidence="2" type="ORF">PCOR1329_LOCUS61542</name>
</gene>